<gene>
    <name evidence="3" type="ORF">HID58_074868</name>
</gene>
<comment type="caution">
    <text evidence="3">The sequence shown here is derived from an EMBL/GenBank/DDBJ whole genome shotgun (WGS) entry which is preliminary data.</text>
</comment>
<sequence length="139" mass="16240">ENQNKNSVWFHLLRSLCIALPPLYLWEEKKFGIRYVERWIPTLTKKEIDRMIRDTIDIVLMLRFGPWQIGERCLEFATVALVDADSDQVEYCGSYYGLVSFTRNKTLLMLLRSDHVQRNDESGGDCSLPENTKLPTLIQ</sequence>
<feature type="non-terminal residue" evidence="3">
    <location>
        <position position="1"/>
    </location>
</feature>
<accession>A0ABQ7YHZ3</accession>
<name>A0ABQ7YHZ3_BRANA</name>
<feature type="compositionally biased region" description="Polar residues" evidence="1">
    <location>
        <begin position="129"/>
        <end position="139"/>
    </location>
</feature>
<protein>
    <submittedName>
        <fullName evidence="3">Uncharacterized protein</fullName>
    </submittedName>
</protein>
<proteinExistence type="predicted"/>
<dbReference type="EMBL" id="JAGKQM010000017">
    <property type="protein sequence ID" value="KAH0867846.1"/>
    <property type="molecule type" value="Genomic_DNA"/>
</dbReference>
<keyword evidence="2" id="KW-0732">Signal</keyword>
<feature type="non-terminal residue" evidence="3">
    <location>
        <position position="139"/>
    </location>
</feature>
<evidence type="ECO:0000313" key="4">
    <source>
        <dbReference type="Proteomes" id="UP000824890"/>
    </source>
</evidence>
<feature type="chain" id="PRO_5045278102" evidence="2">
    <location>
        <begin position="20"/>
        <end position="139"/>
    </location>
</feature>
<feature type="region of interest" description="Disordered" evidence="1">
    <location>
        <begin position="117"/>
        <end position="139"/>
    </location>
</feature>
<evidence type="ECO:0000256" key="1">
    <source>
        <dbReference type="SAM" id="MobiDB-lite"/>
    </source>
</evidence>
<feature type="signal peptide" evidence="2">
    <location>
        <begin position="1"/>
        <end position="19"/>
    </location>
</feature>
<evidence type="ECO:0000256" key="2">
    <source>
        <dbReference type="SAM" id="SignalP"/>
    </source>
</evidence>
<organism evidence="3 4">
    <name type="scientific">Brassica napus</name>
    <name type="common">Rape</name>
    <dbReference type="NCBI Taxonomy" id="3708"/>
    <lineage>
        <taxon>Eukaryota</taxon>
        <taxon>Viridiplantae</taxon>
        <taxon>Streptophyta</taxon>
        <taxon>Embryophyta</taxon>
        <taxon>Tracheophyta</taxon>
        <taxon>Spermatophyta</taxon>
        <taxon>Magnoliopsida</taxon>
        <taxon>eudicotyledons</taxon>
        <taxon>Gunneridae</taxon>
        <taxon>Pentapetalae</taxon>
        <taxon>rosids</taxon>
        <taxon>malvids</taxon>
        <taxon>Brassicales</taxon>
        <taxon>Brassicaceae</taxon>
        <taxon>Brassiceae</taxon>
        <taxon>Brassica</taxon>
    </lineage>
</organism>
<evidence type="ECO:0000313" key="3">
    <source>
        <dbReference type="EMBL" id="KAH0867846.1"/>
    </source>
</evidence>
<dbReference type="Proteomes" id="UP000824890">
    <property type="component" value="Unassembled WGS sequence"/>
</dbReference>
<keyword evidence="4" id="KW-1185">Reference proteome</keyword>
<reference evidence="3 4" key="1">
    <citation type="submission" date="2021-05" db="EMBL/GenBank/DDBJ databases">
        <title>Genome Assembly of Synthetic Allotetraploid Brassica napus Reveals Homoeologous Exchanges between Subgenomes.</title>
        <authorList>
            <person name="Davis J.T."/>
        </authorList>
    </citation>
    <scope>NUCLEOTIDE SEQUENCE [LARGE SCALE GENOMIC DNA]</scope>
    <source>
        <strain evidence="4">cv. Da-Ae</strain>
        <tissue evidence="3">Seedling</tissue>
    </source>
</reference>